<reference evidence="1" key="1">
    <citation type="submission" date="2021-08" db="EMBL/GenBank/DDBJ databases">
        <title>WGS assembly of Ceratopteris richardii.</title>
        <authorList>
            <person name="Marchant D.B."/>
            <person name="Chen G."/>
            <person name="Jenkins J."/>
            <person name="Shu S."/>
            <person name="Leebens-Mack J."/>
            <person name="Grimwood J."/>
            <person name="Schmutz J."/>
            <person name="Soltis P."/>
            <person name="Soltis D."/>
            <person name="Chen Z.-H."/>
        </authorList>
    </citation>
    <scope>NUCLEOTIDE SEQUENCE</scope>
    <source>
        <strain evidence="1">Whitten #5841</strain>
        <tissue evidence="1">Leaf</tissue>
    </source>
</reference>
<organism evidence="1 2">
    <name type="scientific">Ceratopteris richardii</name>
    <name type="common">Triangle waterfern</name>
    <dbReference type="NCBI Taxonomy" id="49495"/>
    <lineage>
        <taxon>Eukaryota</taxon>
        <taxon>Viridiplantae</taxon>
        <taxon>Streptophyta</taxon>
        <taxon>Embryophyta</taxon>
        <taxon>Tracheophyta</taxon>
        <taxon>Polypodiopsida</taxon>
        <taxon>Polypodiidae</taxon>
        <taxon>Polypodiales</taxon>
        <taxon>Pteridineae</taxon>
        <taxon>Pteridaceae</taxon>
        <taxon>Parkerioideae</taxon>
        <taxon>Ceratopteris</taxon>
    </lineage>
</organism>
<sequence length="227" mass="25079">MATALEQSLPSTAPYSSLGVTSAQLIDIESADEGDDGEYEYVSRLAEQIAHAMLEDDDEDQELDIFHQRDSTDLAQKPYGTSYDKESVHGNVNNTKGNNNVAVSHFAALWRDYGPTEWDCFYNPSQYHVLNLSPSLHHQLEVTRNYQRSSHFCNERGIIVSRLVNSSRFSSFPGVSLGASSVSNPEPKSSSSGTGVFLPKVTHTSFGYRRTTGLSTSRSAHFGKSKF</sequence>
<protein>
    <submittedName>
        <fullName evidence="1">Uncharacterized protein</fullName>
    </submittedName>
</protein>
<gene>
    <name evidence="1" type="ORF">KP509_38G018800</name>
</gene>
<dbReference type="Proteomes" id="UP000825935">
    <property type="component" value="Chromosome 38"/>
</dbReference>
<dbReference type="AlphaFoldDB" id="A0A8T2Q2U2"/>
<comment type="caution">
    <text evidence="1">The sequence shown here is derived from an EMBL/GenBank/DDBJ whole genome shotgun (WGS) entry which is preliminary data.</text>
</comment>
<evidence type="ECO:0000313" key="2">
    <source>
        <dbReference type="Proteomes" id="UP000825935"/>
    </source>
</evidence>
<evidence type="ECO:0000313" key="1">
    <source>
        <dbReference type="EMBL" id="KAH7277989.1"/>
    </source>
</evidence>
<name>A0A8T2Q2U2_CERRI</name>
<keyword evidence="2" id="KW-1185">Reference proteome</keyword>
<proteinExistence type="predicted"/>
<accession>A0A8T2Q2U2</accession>
<dbReference type="EMBL" id="CM035443">
    <property type="protein sequence ID" value="KAH7277989.1"/>
    <property type="molecule type" value="Genomic_DNA"/>
</dbReference>